<feature type="compositionally biased region" description="Low complexity" evidence="5">
    <location>
        <begin position="1"/>
        <end position="12"/>
    </location>
</feature>
<dbReference type="Proteomes" id="UP001387100">
    <property type="component" value="Unassembled WGS sequence"/>
</dbReference>
<gene>
    <name evidence="7" type="ORF">WDZ17_00160</name>
</gene>
<dbReference type="EMBL" id="JBBIAA010000001">
    <property type="protein sequence ID" value="MEJ5943704.1"/>
    <property type="molecule type" value="Genomic_DNA"/>
</dbReference>
<sequence length="461" mass="49301">MTRTPTTTSTPSGRRRRRRSVAGSVVALGLLAQAGCGSASPAGSDVTLDYWLWESLQLPGYQKCADAFEAENPGVDVRITQYGWGDYWQKLTAALVAGAGPDVFTDHLTKYPGFVTRDVLLPLDDLEATADYDYSGFQEGLADLWVGQDGKHYGMPKDFDTIALFYDARVLEEAGMTPADLEGLTWNPDDGGTFEDVVAHLSVDANGVRGDEEGFDPEQVVTYGLASGGSGGDGHGQTQWSWLAGATGWTYTDARVWGDRYNYDDPRVQDSIAWLFGLVDKGFMPSFEEVGTAPNPTQQLGSGQAALSPNGSWTISSYARLEGIDLGVASVPIGPVGHPVSMYNGLGDSISAQTEEPAAAARWVAFLGSDACQLLVGQEGVVFPARPLGTQAAVEAFGDKGVDVEPFTDLVENDYTVLFPVTDHPADVLSILQPALDAIYIGSRDASDLTQVDEQINALFE</sequence>
<feature type="region of interest" description="Disordered" evidence="5">
    <location>
        <begin position="1"/>
        <end position="20"/>
    </location>
</feature>
<evidence type="ECO:0000256" key="6">
    <source>
        <dbReference type="SAM" id="SignalP"/>
    </source>
</evidence>
<comment type="similarity">
    <text evidence="2">Belongs to the bacterial solute-binding protein 1 family.</text>
</comment>
<evidence type="ECO:0000256" key="3">
    <source>
        <dbReference type="ARBA" id="ARBA00022448"/>
    </source>
</evidence>
<dbReference type="Gene3D" id="3.40.190.10">
    <property type="entry name" value="Periplasmic binding protein-like II"/>
    <property type="match status" value="1"/>
</dbReference>
<keyword evidence="4 6" id="KW-0732">Signal</keyword>
<evidence type="ECO:0000256" key="5">
    <source>
        <dbReference type="SAM" id="MobiDB-lite"/>
    </source>
</evidence>
<evidence type="ECO:0000256" key="1">
    <source>
        <dbReference type="ARBA" id="ARBA00004196"/>
    </source>
</evidence>
<feature type="chain" id="PRO_5046276669" evidence="6">
    <location>
        <begin position="35"/>
        <end position="461"/>
    </location>
</feature>
<dbReference type="PANTHER" id="PTHR43649:SF31">
    <property type="entry name" value="SN-GLYCEROL-3-PHOSPHATE-BINDING PERIPLASMIC PROTEIN UGPB"/>
    <property type="match status" value="1"/>
</dbReference>
<dbReference type="InterPro" id="IPR050490">
    <property type="entry name" value="Bact_solute-bd_prot1"/>
</dbReference>
<dbReference type="Pfam" id="PF13416">
    <property type="entry name" value="SBP_bac_8"/>
    <property type="match status" value="1"/>
</dbReference>
<evidence type="ECO:0000256" key="4">
    <source>
        <dbReference type="ARBA" id="ARBA00022729"/>
    </source>
</evidence>
<comment type="caution">
    <text evidence="7">The sequence shown here is derived from an EMBL/GenBank/DDBJ whole genome shotgun (WGS) entry which is preliminary data.</text>
</comment>
<dbReference type="SUPFAM" id="SSF53850">
    <property type="entry name" value="Periplasmic binding protein-like II"/>
    <property type="match status" value="1"/>
</dbReference>
<evidence type="ECO:0000313" key="8">
    <source>
        <dbReference type="Proteomes" id="UP001387100"/>
    </source>
</evidence>
<evidence type="ECO:0000313" key="7">
    <source>
        <dbReference type="EMBL" id="MEJ5943704.1"/>
    </source>
</evidence>
<dbReference type="CDD" id="cd13585">
    <property type="entry name" value="PBP2_TMBP_like"/>
    <property type="match status" value="1"/>
</dbReference>
<dbReference type="RefSeq" id="WP_339573096.1">
    <property type="nucleotide sequence ID" value="NZ_JBBIAA010000001.1"/>
</dbReference>
<feature type="signal peptide" evidence="6">
    <location>
        <begin position="1"/>
        <end position="34"/>
    </location>
</feature>
<dbReference type="PANTHER" id="PTHR43649">
    <property type="entry name" value="ARABINOSE-BINDING PROTEIN-RELATED"/>
    <property type="match status" value="1"/>
</dbReference>
<name>A0ABU8RF55_9ACTN</name>
<dbReference type="InterPro" id="IPR006059">
    <property type="entry name" value="SBP"/>
</dbReference>
<evidence type="ECO:0000256" key="2">
    <source>
        <dbReference type="ARBA" id="ARBA00008520"/>
    </source>
</evidence>
<keyword evidence="3" id="KW-0813">Transport</keyword>
<reference evidence="7 8" key="1">
    <citation type="journal article" date="2017" name="Int. J. Syst. Evol. Microbiol.">
        <title>Pseudokineococcus basanitobsidens sp. nov., isolated from volcanic rock.</title>
        <authorList>
            <person name="Lee D.W."/>
            <person name="Park M.Y."/>
            <person name="Kim J.J."/>
            <person name="Kim B.S."/>
        </authorList>
    </citation>
    <scope>NUCLEOTIDE SEQUENCE [LARGE SCALE GENOMIC DNA]</scope>
    <source>
        <strain evidence="7 8">DSM 103726</strain>
    </source>
</reference>
<comment type="subcellular location">
    <subcellularLocation>
        <location evidence="1">Cell envelope</location>
    </subcellularLocation>
</comment>
<protein>
    <submittedName>
        <fullName evidence="7">Sugar ABC transporter substrate-binding protein</fullName>
    </submittedName>
</protein>
<organism evidence="7 8">
    <name type="scientific">Pseudokineococcus basanitobsidens</name>
    <dbReference type="NCBI Taxonomy" id="1926649"/>
    <lineage>
        <taxon>Bacteria</taxon>
        <taxon>Bacillati</taxon>
        <taxon>Actinomycetota</taxon>
        <taxon>Actinomycetes</taxon>
        <taxon>Kineosporiales</taxon>
        <taxon>Kineosporiaceae</taxon>
        <taxon>Pseudokineococcus</taxon>
    </lineage>
</organism>
<proteinExistence type="inferred from homology"/>
<keyword evidence="8" id="KW-1185">Reference proteome</keyword>
<accession>A0ABU8RF55</accession>